<gene>
    <name evidence="2" type="ORF">NAV_LOCUS10002</name>
</gene>
<dbReference type="AlphaFoldDB" id="A0A498SY56"/>
<feature type="region of interest" description="Disordered" evidence="1">
    <location>
        <begin position="1"/>
        <end position="63"/>
    </location>
</feature>
<evidence type="ECO:0000313" key="2">
    <source>
        <dbReference type="EMBL" id="VBB35211.1"/>
    </source>
</evidence>
<reference evidence="2 3" key="1">
    <citation type="submission" date="2018-08" db="EMBL/GenBank/DDBJ databases">
        <authorList>
            <person name="Laetsch R D."/>
            <person name="Stevens L."/>
            <person name="Kumar S."/>
            <person name="Blaxter L. M."/>
        </authorList>
    </citation>
    <scope>NUCLEOTIDE SEQUENCE [LARGE SCALE GENOMIC DNA]</scope>
</reference>
<feature type="compositionally biased region" description="Basic and acidic residues" evidence="1">
    <location>
        <begin position="52"/>
        <end position="63"/>
    </location>
</feature>
<evidence type="ECO:0000313" key="3">
    <source>
        <dbReference type="Proteomes" id="UP000276991"/>
    </source>
</evidence>
<feature type="compositionally biased region" description="Acidic residues" evidence="1">
    <location>
        <begin position="22"/>
        <end position="49"/>
    </location>
</feature>
<dbReference type="EMBL" id="UPTC01005108">
    <property type="protein sequence ID" value="VBB35211.1"/>
    <property type="molecule type" value="Genomic_DNA"/>
</dbReference>
<evidence type="ECO:0000256" key="1">
    <source>
        <dbReference type="SAM" id="MobiDB-lite"/>
    </source>
</evidence>
<accession>A0A498SY56</accession>
<organism evidence="2 3">
    <name type="scientific">Acanthocheilonema viteae</name>
    <name type="common">Filarial nematode worm</name>
    <name type="synonym">Dipetalonema viteae</name>
    <dbReference type="NCBI Taxonomy" id="6277"/>
    <lineage>
        <taxon>Eukaryota</taxon>
        <taxon>Metazoa</taxon>
        <taxon>Ecdysozoa</taxon>
        <taxon>Nematoda</taxon>
        <taxon>Chromadorea</taxon>
        <taxon>Rhabditida</taxon>
        <taxon>Spirurina</taxon>
        <taxon>Spiruromorpha</taxon>
        <taxon>Filarioidea</taxon>
        <taxon>Onchocercidae</taxon>
        <taxon>Acanthocheilonema</taxon>
    </lineage>
</organism>
<dbReference type="Proteomes" id="UP000276991">
    <property type="component" value="Unassembled WGS sequence"/>
</dbReference>
<name>A0A498SY56_ACAVI</name>
<proteinExistence type="predicted"/>
<keyword evidence="3" id="KW-1185">Reference proteome</keyword>
<sequence>MKPADIVTDSIATVPPQITVVDDNDDDDVGDGDDVGDDDGSDSDGDGGDGDGGSHRHSNDYIS</sequence>
<feature type="non-terminal residue" evidence="2">
    <location>
        <position position="63"/>
    </location>
</feature>
<protein>
    <submittedName>
        <fullName evidence="2">Uncharacterized protein</fullName>
    </submittedName>
</protein>